<dbReference type="InterPro" id="IPR002110">
    <property type="entry name" value="Ankyrin_rpt"/>
</dbReference>
<keyword evidence="9" id="KW-0175">Coiled coil</keyword>
<sequence length="1767" mass="200339">MMNVNKPGRDVSALLDIFDDDNEAALEQYPENRSAELLMHVDLFKIEYPTLRKLVEILQKHRLVSIRQASRIHLAALFSAHKVLQSLLRKQYETEIRMITEEGLTPLHLASAVGDFVAVEILLNKGSMPLVSDGYGRVPLHYGILADMRVTVLLCAAEPSAVGKTDSTDRTPLNIAMENGNRPAGEYCAAILRAESDDGSSIDLGTRMTALTLNRKESSVMDKRIRQSALWIPHHIQAPLCTGRLYAPADLRGVCSCNVAYNVHPEVTQNEVFAKRLLSLPDRFVDTPTDTFGEIEFPSNTYVSEYVRISENSEMENLTKLIQMVWSVPKPQLVLSFYGDEVQSSVSKESLRKLIWKSSDSTLTWILTDGLQRGISPFISSAIKEYIEAYGSGLVEVIGVVPWRKICGTSGLTSKPNFLGCYPAAYSNAKEHVGPHEPLDDSVTHYLFVDTRNKPCVERTLLFRTKFEKFLRTQAELLDDVDEPQDMNRTKVQMCGILSGGDEATLTAIHSSVQDGMPFVLLKNTGGLADILIDCINDTEVGERNRRKKALTEGSQENESFHLSPANIHQTVVSYWDSLERPEIVILMIQDLLQNVEMLCICDSEEDELDYLVLLLLIGPAQETLDQETELNYSKLEITVALNRSDVARDKVFLPGLKWNDEKLGIYMTTFLLNDNVPFIKLFLEKGFNLKNYLTYATLERLYTYSVHAQTSKKGLENVIKQFMKLPEKISLLLIGKVLTLLLGSHYYPIYLDTQFTKTAEEDENQPLPLCPATHLFVWALLTERKDSAEFLWTQLQEPLGAALMAALLLRRFAHHGESLVTRDEMLEYANSFEDKASGLLTECFSEDPNNAAQALIRERASFGYMSCLMLAADGHSMTFISHRCSEQYLRQVWCGAIDSQTTKFTFVVSMLVGIALPPLVPFTLKFNLKSKRSGSEKDGADEEDVPRTKTPRHGTKIADDGLKIVSSDHPSRRFHDYWKKIYAYYNAPTVRFAYATLSHLVFLCFFTYTLLFSVPRQNSYDLKENMILLFWVMTYFVENVRQGIMSGLSFRAYTKRIWKALELVAIFLYVLGTALHLMLVAETGGRFNAMPIDPVNTVQQTLLRMADVFYGLSLFLFFYRLLEAFTADMSIGPLVIMIQTMLVKDLLPFLALFIVALVSFSILQWIVAFKNTASPFALVNLRTLFDALQMAYFQIVGEYNLDALVGSGEERDSCKEFGVNCRDSMSTWFSPMLLGVFVILTQVLLLNLLIAMFASTYVRIEAASTGHWSLQRYHVICEFVERSPLPPPLIFIWHVYLIVKYAIRKCRGGKSRHLHPFKKSFEGQESRERQLKHWERLRFWDYQRYVLYGRNRQKHQRMKSVNVRTTVLAGQGGSMSAQLASNIQTFQQSASENIQAILSKTSRMDELERKLDHVIKALKNLQEEQTEIRRLAQNSGQSVPYPPLPYPIEPPQKRKPIAPVPRFSRRGSLRVPPLMTQDSVTSDMMSNMVVIAGLGHRIAFFVPPTADKTPSLFSYPIPWTTDVENQSQSLGWKPQKFCLEDWTESDDVKFALKTRQTHPMGTSYLPRPEYPRPDPVTGAPRNPGGRTGVPGRGYLPFWGANPALILVVTRLASTTKSPRPQLVFAMFAHHIGEQLPWCLVRHSARCPGKECTKNLVDMLVNTRVAECSRANPQKTGEYEKARSCYQKCKFNKKCCGFINDMINTDNAWLEPTVVHLHFDMELPDPSVLLRILVPEDVPLIWSTIEDANALRESHKKICRDIARNLT</sequence>
<accession>A0A504YEK9</accession>
<reference evidence="15 16" key="1">
    <citation type="submission" date="2019-04" db="EMBL/GenBank/DDBJ databases">
        <title>Annotation for the trematode Fasciola gigantica.</title>
        <authorList>
            <person name="Choi Y.-J."/>
        </authorList>
    </citation>
    <scope>NUCLEOTIDE SEQUENCE [LARGE SCALE GENOMIC DNA]</scope>
    <source>
        <strain evidence="15">Uganda_cow_1</strain>
    </source>
</reference>
<evidence type="ECO:0000256" key="5">
    <source>
        <dbReference type="ARBA" id="ARBA00023065"/>
    </source>
</evidence>
<name>A0A504YEK9_FASGI</name>
<evidence type="ECO:0000313" key="15">
    <source>
        <dbReference type="EMBL" id="TPP57028.1"/>
    </source>
</evidence>
<evidence type="ECO:0000256" key="1">
    <source>
        <dbReference type="ARBA" id="ARBA00004141"/>
    </source>
</evidence>
<feature type="transmembrane region" description="Helical" evidence="11">
    <location>
        <begin position="1061"/>
        <end position="1082"/>
    </location>
</feature>
<feature type="region of interest" description="Disordered" evidence="10">
    <location>
        <begin position="1562"/>
        <end position="1589"/>
    </location>
</feature>
<feature type="transmembrane region" description="Helical" evidence="11">
    <location>
        <begin position="1233"/>
        <end position="1255"/>
    </location>
</feature>
<feature type="transmembrane region" description="Helical" evidence="11">
    <location>
        <begin position="1102"/>
        <end position="1119"/>
    </location>
</feature>
<evidence type="ECO:0000256" key="7">
    <source>
        <dbReference type="ARBA" id="ARBA00023303"/>
    </source>
</evidence>
<keyword evidence="8" id="KW-0040">ANK repeat</keyword>
<dbReference type="Pfam" id="PF12796">
    <property type="entry name" value="Ank_2"/>
    <property type="match status" value="1"/>
</dbReference>
<dbReference type="EMBL" id="SUNJ01013761">
    <property type="protein sequence ID" value="TPP57028.1"/>
    <property type="molecule type" value="Genomic_DNA"/>
</dbReference>
<dbReference type="InterPro" id="IPR050927">
    <property type="entry name" value="TRPM"/>
</dbReference>
<keyword evidence="7" id="KW-0407">Ion channel</keyword>
<dbReference type="Pfam" id="PF00520">
    <property type="entry name" value="Ion_trans"/>
    <property type="match status" value="1"/>
</dbReference>
<dbReference type="InterPro" id="IPR036770">
    <property type="entry name" value="Ankyrin_rpt-contain_sf"/>
</dbReference>
<evidence type="ECO:0000313" key="16">
    <source>
        <dbReference type="Proteomes" id="UP000316759"/>
    </source>
</evidence>
<evidence type="ECO:0000256" key="6">
    <source>
        <dbReference type="ARBA" id="ARBA00023136"/>
    </source>
</evidence>
<comment type="caution">
    <text evidence="15">The sequence shown here is derived from an EMBL/GenBank/DDBJ whole genome shotgun (WGS) entry which is preliminary data.</text>
</comment>
<dbReference type="PROSITE" id="PS50088">
    <property type="entry name" value="ANK_REPEAT"/>
    <property type="match status" value="1"/>
</dbReference>
<dbReference type="Gene3D" id="1.25.40.20">
    <property type="entry name" value="Ankyrin repeat-containing domain"/>
    <property type="match status" value="1"/>
</dbReference>
<evidence type="ECO:0000256" key="11">
    <source>
        <dbReference type="SAM" id="Phobius"/>
    </source>
</evidence>
<evidence type="ECO:0000259" key="13">
    <source>
        <dbReference type="Pfam" id="PF18139"/>
    </source>
</evidence>
<evidence type="ECO:0000256" key="9">
    <source>
        <dbReference type="SAM" id="Coils"/>
    </source>
</evidence>
<dbReference type="GO" id="GO:0099604">
    <property type="term" value="F:ligand-gated calcium channel activity"/>
    <property type="evidence" value="ECO:0007669"/>
    <property type="project" value="TreeGrafter"/>
</dbReference>
<dbReference type="InterPro" id="IPR057366">
    <property type="entry name" value="TRPM-like"/>
</dbReference>
<feature type="transmembrane region" description="Helical" evidence="11">
    <location>
        <begin position="993"/>
        <end position="1015"/>
    </location>
</feature>
<keyword evidence="6 11" id="KW-0472">Membrane</keyword>
<comment type="subcellular location">
    <subcellularLocation>
        <location evidence="1">Membrane</location>
        <topology evidence="1">Multi-pass membrane protein</topology>
    </subcellularLocation>
</comment>
<keyword evidence="4 11" id="KW-1133">Transmembrane helix</keyword>
<dbReference type="GO" id="GO:0005886">
    <property type="term" value="C:plasma membrane"/>
    <property type="evidence" value="ECO:0007669"/>
    <property type="project" value="TreeGrafter"/>
</dbReference>
<keyword evidence="15" id="KW-0675">Receptor</keyword>
<dbReference type="Pfam" id="PF25508">
    <property type="entry name" value="TRPM2"/>
    <property type="match status" value="1"/>
</dbReference>
<dbReference type="SUPFAM" id="SSF48403">
    <property type="entry name" value="Ankyrin repeat"/>
    <property type="match status" value="1"/>
</dbReference>
<keyword evidence="3 11" id="KW-0812">Transmembrane</keyword>
<feature type="repeat" description="ANK" evidence="8">
    <location>
        <begin position="102"/>
        <end position="134"/>
    </location>
</feature>
<evidence type="ECO:0000256" key="10">
    <source>
        <dbReference type="SAM" id="MobiDB-lite"/>
    </source>
</evidence>
<feature type="domain" description="TRPM SLOG" evidence="13">
    <location>
        <begin position="305"/>
        <end position="537"/>
    </location>
</feature>
<keyword evidence="16" id="KW-1185">Reference proteome</keyword>
<organism evidence="15 16">
    <name type="scientific">Fasciola gigantica</name>
    <name type="common">Giant liver fluke</name>
    <dbReference type="NCBI Taxonomy" id="46835"/>
    <lineage>
        <taxon>Eukaryota</taxon>
        <taxon>Metazoa</taxon>
        <taxon>Spiralia</taxon>
        <taxon>Lophotrochozoa</taxon>
        <taxon>Platyhelminthes</taxon>
        <taxon>Trematoda</taxon>
        <taxon>Digenea</taxon>
        <taxon>Plagiorchiida</taxon>
        <taxon>Echinostomata</taxon>
        <taxon>Echinostomatoidea</taxon>
        <taxon>Fasciolidae</taxon>
        <taxon>Fasciola</taxon>
    </lineage>
</organism>
<keyword evidence="5" id="KW-0406">Ion transport</keyword>
<dbReference type="Pfam" id="PF18139">
    <property type="entry name" value="LSDAT_euk"/>
    <property type="match status" value="1"/>
</dbReference>
<proteinExistence type="predicted"/>
<feature type="coiled-coil region" evidence="9">
    <location>
        <begin position="1405"/>
        <end position="1435"/>
    </location>
</feature>
<feature type="transmembrane region" description="Helical" evidence="11">
    <location>
        <begin position="905"/>
        <end position="925"/>
    </location>
</feature>
<evidence type="ECO:0000259" key="12">
    <source>
        <dbReference type="Pfam" id="PF00520"/>
    </source>
</evidence>
<dbReference type="InterPro" id="IPR041491">
    <property type="entry name" value="TRPM_SLOG"/>
</dbReference>
<dbReference type="InterPro" id="IPR005821">
    <property type="entry name" value="Ion_trans_dom"/>
</dbReference>
<gene>
    <name evidence="15" type="ORF">FGIG_01092</name>
</gene>
<dbReference type="OrthoDB" id="9983120at2759"/>
<dbReference type="STRING" id="46835.A0A504YEK9"/>
<dbReference type="Proteomes" id="UP000316759">
    <property type="component" value="Unassembled WGS sequence"/>
</dbReference>
<evidence type="ECO:0000256" key="2">
    <source>
        <dbReference type="ARBA" id="ARBA00022448"/>
    </source>
</evidence>
<feature type="region of interest" description="Disordered" evidence="10">
    <location>
        <begin position="933"/>
        <end position="956"/>
    </location>
</feature>
<keyword evidence="2" id="KW-0813">Transport</keyword>
<evidence type="ECO:0000259" key="14">
    <source>
        <dbReference type="Pfam" id="PF25508"/>
    </source>
</evidence>
<dbReference type="PANTHER" id="PTHR13800">
    <property type="entry name" value="TRANSIENT RECEPTOR POTENTIAL CATION CHANNEL, SUBFAMILY M, MEMBER 6"/>
    <property type="match status" value="1"/>
</dbReference>
<feature type="domain" description="Ion transport" evidence="12">
    <location>
        <begin position="1000"/>
        <end position="1263"/>
    </location>
</feature>
<evidence type="ECO:0000256" key="3">
    <source>
        <dbReference type="ARBA" id="ARBA00022692"/>
    </source>
</evidence>
<dbReference type="PANTHER" id="PTHR13800:SF12">
    <property type="entry name" value="TRANSIENT RECEPTOR POTENTIAL CATION CHANNEL SUBFAMILY M MEMBER-LIKE 2"/>
    <property type="match status" value="1"/>
</dbReference>
<feature type="transmembrane region" description="Helical" evidence="11">
    <location>
        <begin position="1150"/>
        <end position="1170"/>
    </location>
</feature>
<evidence type="ECO:0000256" key="4">
    <source>
        <dbReference type="ARBA" id="ARBA00022989"/>
    </source>
</evidence>
<feature type="transmembrane region" description="Helical" evidence="11">
    <location>
        <begin position="1027"/>
        <end position="1049"/>
    </location>
</feature>
<protein>
    <submittedName>
        <fullName evidence="15">Transient receptor potential cation channel subfamily M member 2</fullName>
    </submittedName>
</protein>
<dbReference type="PROSITE" id="PS50297">
    <property type="entry name" value="ANK_REP_REGION"/>
    <property type="match status" value="1"/>
</dbReference>
<feature type="domain" description="TRPM-like" evidence="14">
    <location>
        <begin position="652"/>
        <end position="883"/>
    </location>
</feature>
<evidence type="ECO:0000256" key="8">
    <source>
        <dbReference type="PROSITE-ProRule" id="PRU00023"/>
    </source>
</evidence>